<proteinExistence type="predicted"/>
<dbReference type="Proteomes" id="UP001642405">
    <property type="component" value="Unassembled WGS sequence"/>
</dbReference>
<comment type="caution">
    <text evidence="2">The sequence shown here is derived from an EMBL/GenBank/DDBJ whole genome shotgun (WGS) entry which is preliminary data.</text>
</comment>
<dbReference type="EMBL" id="CAWUHB010000058">
    <property type="protein sequence ID" value="CAK7231446.1"/>
    <property type="molecule type" value="Genomic_DNA"/>
</dbReference>
<feature type="compositionally biased region" description="Acidic residues" evidence="1">
    <location>
        <begin position="349"/>
        <end position="362"/>
    </location>
</feature>
<evidence type="ECO:0000256" key="1">
    <source>
        <dbReference type="SAM" id="MobiDB-lite"/>
    </source>
</evidence>
<keyword evidence="3" id="KW-1185">Reference proteome</keyword>
<organism evidence="2 3">
    <name type="scientific">Sporothrix curviconia</name>
    <dbReference type="NCBI Taxonomy" id="1260050"/>
    <lineage>
        <taxon>Eukaryota</taxon>
        <taxon>Fungi</taxon>
        <taxon>Dikarya</taxon>
        <taxon>Ascomycota</taxon>
        <taxon>Pezizomycotina</taxon>
        <taxon>Sordariomycetes</taxon>
        <taxon>Sordariomycetidae</taxon>
        <taxon>Ophiostomatales</taxon>
        <taxon>Ophiostomataceae</taxon>
        <taxon>Sporothrix</taxon>
    </lineage>
</organism>
<accession>A0ABP0CHT3</accession>
<protein>
    <recommendedName>
        <fullName evidence="4">F-box domain-containing protein</fullName>
    </recommendedName>
</protein>
<sequence length="806" mass="90728">MATLPQSTRPAQSLERLPALILERICHFVDDEGDTKTSNGDNRRSLWALSLASRRCATATSVQRFCQIHVRLCDRDSVESTVQKLLDNLGSRAVHVRRLRVSGGTTKEAAEHRRLTGEILPANYESGRGGASRWREVRNEEAGPGLSDDPDDPLGPGVYDGHDVREVFGYGSSGDGAGVHVFCQPRWARNHWLEQVVYGAVHDYDTMNMTLNKDPVWDPVALLISKLPGLHDLVWDCYSCVPDAILGAVHAAPPFLRLHVHDFALHSLTQYTHHTKQSPISAGEYALVTSPRLVSIVAFVERRLLMSRVNYTSEAILEMMRGLAPSLRHVWLGEIAPHSSFGGAGDGWGGDDEDGDDDDEVEGNNPGLDVLAAALADELPKWQGFQRDEYEDAKTEVVQNTSKHTSLSSLVLWRDLTVRTLGNILGRPGIDVSFLRHLTIVWQERAVRRLVKIARAGRLAALDHFALLQARDDAWIQLSPDDYEEGDFDDGGDLYDAEYTRALGHGPGWIETTLNLVLFRRLPPLSHLQWAGDLRQSTLRCILKTHGRTLRHLDLSTIVKSVYANLPDTWVTYIDPLTIMTYNDFPAQLPNLEELRINMRRSFGDAAEVDVYETLGRMPRLERLFIRLFYRIDYVQPRMTSDEELVVRRYGAPPGGIPVEVMQDVYKNCAMDETLARSIFDLLSGGSNKDNRLSHLRLDISRQATFTDIGVRDFAFMDMLRYLARPQTVRLNAAGDVIVRETNRTATRKAETAFASEVDKAKNFGLSLSNCLDAFRNVWPSTQEEGWWHEWKSLPLYRRGQLGSEE</sequence>
<evidence type="ECO:0008006" key="4">
    <source>
        <dbReference type="Google" id="ProtNLM"/>
    </source>
</evidence>
<feature type="region of interest" description="Disordered" evidence="1">
    <location>
        <begin position="342"/>
        <end position="363"/>
    </location>
</feature>
<evidence type="ECO:0000313" key="3">
    <source>
        <dbReference type="Proteomes" id="UP001642405"/>
    </source>
</evidence>
<reference evidence="2 3" key="1">
    <citation type="submission" date="2024-01" db="EMBL/GenBank/DDBJ databases">
        <authorList>
            <person name="Allen C."/>
            <person name="Tagirdzhanova G."/>
        </authorList>
    </citation>
    <scope>NUCLEOTIDE SEQUENCE [LARGE SCALE GENOMIC DNA]</scope>
</reference>
<name>A0ABP0CHT3_9PEZI</name>
<evidence type="ECO:0000313" key="2">
    <source>
        <dbReference type="EMBL" id="CAK7231446.1"/>
    </source>
</evidence>
<gene>
    <name evidence="2" type="ORF">SCUCBS95973_007919</name>
</gene>